<sequence>MNVSLRQLELGREIVVFAVNGTSGREGTVERMNGIVAGVLSNWFLDNPVTDVTFKVSGLVCAVLWAAGFISGWPRKQGETKPIWERRMRGQYFSSVVYGVARYKTQPRRVQHQRQQTEAQNHRLCAMHPRYWKGGGYTNATWCKVTGRPSLQGVPVHHTSFPSLVHATRSARWKTIQAVINAVCALITTPATNFFWSGESKASKDSSVNSNKQTAYRRW</sequence>
<keyword evidence="3" id="KW-1185">Reference proteome</keyword>
<evidence type="ECO:0000313" key="2">
    <source>
        <dbReference type="EMBL" id="KAG5446838.1"/>
    </source>
</evidence>
<reference evidence="2 3" key="2">
    <citation type="journal article" date="2021" name="Genomics">
        <title>High-quality reference genome for Clonorchis sinensis.</title>
        <authorList>
            <person name="Young N.D."/>
            <person name="Stroehlein A.J."/>
            <person name="Kinkar L."/>
            <person name="Wang T."/>
            <person name="Sohn W.M."/>
            <person name="Chang B.C.H."/>
            <person name="Kaur P."/>
            <person name="Weisz D."/>
            <person name="Dudchenko O."/>
            <person name="Aiden E.L."/>
            <person name="Korhonen P.K."/>
            <person name="Gasser R.B."/>
        </authorList>
    </citation>
    <scope>NUCLEOTIDE SEQUENCE [LARGE SCALE GENOMIC DNA]</scope>
    <source>
        <strain evidence="2">Cs-k2</strain>
    </source>
</reference>
<dbReference type="AlphaFoldDB" id="A0A419PLQ3"/>
<proteinExistence type="predicted"/>
<gene>
    <name evidence="2" type="ORF">CSKR_104627</name>
</gene>
<dbReference type="InParanoid" id="A0A419PLQ3"/>
<reference evidence="2 3" key="1">
    <citation type="journal article" date="2018" name="Biotechnol. Adv.">
        <title>Improved genomic resources and new bioinformatic workflow for the carcinogenic parasite Clonorchis sinensis: Biotechnological implications.</title>
        <authorList>
            <person name="Wang D."/>
            <person name="Korhonen P.K."/>
            <person name="Gasser R.B."/>
            <person name="Young N.D."/>
        </authorList>
    </citation>
    <scope>NUCLEOTIDE SEQUENCE [LARGE SCALE GENOMIC DNA]</scope>
    <source>
        <strain evidence="2">Cs-k2</strain>
    </source>
</reference>
<evidence type="ECO:0000313" key="3">
    <source>
        <dbReference type="Proteomes" id="UP000286415"/>
    </source>
</evidence>
<accession>A0A419PLQ3</accession>
<evidence type="ECO:0000256" key="1">
    <source>
        <dbReference type="SAM" id="MobiDB-lite"/>
    </source>
</evidence>
<feature type="compositionally biased region" description="Polar residues" evidence="1">
    <location>
        <begin position="205"/>
        <end position="219"/>
    </location>
</feature>
<comment type="caution">
    <text evidence="2">The sequence shown here is derived from an EMBL/GenBank/DDBJ whole genome shotgun (WGS) entry which is preliminary data.</text>
</comment>
<name>A0A419PLQ3_CLOSI</name>
<protein>
    <submittedName>
        <fullName evidence="2">Uncharacterized protein</fullName>
    </submittedName>
</protein>
<dbReference type="EMBL" id="NIRI02000053">
    <property type="protein sequence ID" value="KAG5446838.1"/>
    <property type="molecule type" value="Genomic_DNA"/>
</dbReference>
<feature type="region of interest" description="Disordered" evidence="1">
    <location>
        <begin position="200"/>
        <end position="219"/>
    </location>
</feature>
<dbReference type="Proteomes" id="UP000286415">
    <property type="component" value="Unassembled WGS sequence"/>
</dbReference>
<organism evidence="2 3">
    <name type="scientific">Clonorchis sinensis</name>
    <name type="common">Chinese liver fluke</name>
    <dbReference type="NCBI Taxonomy" id="79923"/>
    <lineage>
        <taxon>Eukaryota</taxon>
        <taxon>Metazoa</taxon>
        <taxon>Spiralia</taxon>
        <taxon>Lophotrochozoa</taxon>
        <taxon>Platyhelminthes</taxon>
        <taxon>Trematoda</taxon>
        <taxon>Digenea</taxon>
        <taxon>Opisthorchiida</taxon>
        <taxon>Opisthorchiata</taxon>
        <taxon>Opisthorchiidae</taxon>
        <taxon>Clonorchis</taxon>
    </lineage>
</organism>